<dbReference type="eggNOG" id="COG1843">
    <property type="taxonomic scope" value="Bacteria"/>
</dbReference>
<evidence type="ECO:0000313" key="8">
    <source>
        <dbReference type="EMBL" id="KIQ71120.1"/>
    </source>
</evidence>
<keyword evidence="8" id="KW-0969">Cilium</keyword>
<name>A0A0D0NSC4_9RHOB</name>
<dbReference type="PATRIC" id="fig|1123501.6.peg.559"/>
<dbReference type="EMBL" id="AONG01000003">
    <property type="protein sequence ID" value="KIQ71120.1"/>
    <property type="molecule type" value="Genomic_DNA"/>
</dbReference>
<dbReference type="Pfam" id="PF03963">
    <property type="entry name" value="FlgD"/>
    <property type="match status" value="1"/>
</dbReference>
<keyword evidence="8" id="KW-0282">Flagellum</keyword>
<protein>
    <recommendedName>
        <fullName evidence="2 5">Basal-body rod modification protein FlgD</fullName>
    </recommendedName>
</protein>
<evidence type="ECO:0000256" key="4">
    <source>
        <dbReference type="ARBA" id="ARBA00024746"/>
    </source>
</evidence>
<evidence type="ECO:0000256" key="2">
    <source>
        <dbReference type="ARBA" id="ARBA00016013"/>
    </source>
</evidence>
<keyword evidence="3 5" id="KW-1005">Bacterial flagellum biogenesis</keyword>
<keyword evidence="8" id="KW-0966">Cell projection</keyword>
<evidence type="ECO:0000259" key="7">
    <source>
        <dbReference type="Pfam" id="PF13860"/>
    </source>
</evidence>
<evidence type="ECO:0000313" key="9">
    <source>
        <dbReference type="Proteomes" id="UP000035100"/>
    </source>
</evidence>
<dbReference type="NCBIfam" id="NF009453">
    <property type="entry name" value="PRK12813.1"/>
    <property type="match status" value="1"/>
</dbReference>
<gene>
    <name evidence="8" type="ORF">Wenmar_00499</name>
</gene>
<feature type="domain" description="FlgD/Vpr Ig-like" evidence="7">
    <location>
        <begin position="107"/>
        <end position="173"/>
    </location>
</feature>
<dbReference type="Pfam" id="PF13860">
    <property type="entry name" value="FlgD_ig"/>
    <property type="match status" value="1"/>
</dbReference>
<dbReference type="OrthoDB" id="9785233at2"/>
<evidence type="ECO:0000256" key="6">
    <source>
        <dbReference type="SAM" id="MobiDB-lite"/>
    </source>
</evidence>
<proteinExistence type="inferred from homology"/>
<reference evidence="8 9" key="1">
    <citation type="submission" date="2013-01" db="EMBL/GenBank/DDBJ databases">
        <authorList>
            <person name="Fiebig A."/>
            <person name="Goeker M."/>
            <person name="Klenk H.-P.P."/>
        </authorList>
    </citation>
    <scope>NUCLEOTIDE SEQUENCE [LARGE SCALE GENOMIC DNA]</scope>
    <source>
        <strain evidence="8 9">DSM 24838</strain>
    </source>
</reference>
<comment type="function">
    <text evidence="4 5">Required for flagellar hook formation. May act as a scaffolding protein.</text>
</comment>
<evidence type="ECO:0000256" key="1">
    <source>
        <dbReference type="ARBA" id="ARBA00010577"/>
    </source>
</evidence>
<dbReference type="Proteomes" id="UP000035100">
    <property type="component" value="Unassembled WGS sequence"/>
</dbReference>
<comment type="similarity">
    <text evidence="1 5">Belongs to the FlgD family.</text>
</comment>
<dbReference type="RefSeq" id="WP_026198607.1">
    <property type="nucleotide sequence ID" value="NZ_KB902314.1"/>
</dbReference>
<feature type="compositionally biased region" description="Low complexity" evidence="6">
    <location>
        <begin position="8"/>
        <end position="23"/>
    </location>
</feature>
<dbReference type="STRING" id="1123501.Wenmar_00499"/>
<evidence type="ECO:0000256" key="5">
    <source>
        <dbReference type="RuleBase" id="RU362076"/>
    </source>
</evidence>
<organism evidence="8 9">
    <name type="scientific">Wenxinia marina DSM 24838</name>
    <dbReference type="NCBI Taxonomy" id="1123501"/>
    <lineage>
        <taxon>Bacteria</taxon>
        <taxon>Pseudomonadati</taxon>
        <taxon>Pseudomonadota</taxon>
        <taxon>Alphaproteobacteria</taxon>
        <taxon>Rhodobacterales</taxon>
        <taxon>Roseobacteraceae</taxon>
        <taxon>Wenxinia</taxon>
    </lineage>
</organism>
<dbReference type="Gene3D" id="2.60.40.4070">
    <property type="match status" value="1"/>
</dbReference>
<sequence length="223" mass="23489">MEISPLGTATRSAAAATPPSSRSGVISSDFEVFLKMLTAQMTNQDPLNPIESADYAVQLATFSQVEQQVLTNDLLTGLMSQMNLSGMAQMAGWVGQEARAPIPAGYDGAPITISPNPAAIADEVALVVTDEAGEVVQEIDLPVSAEPYVWTGLDDGGAPLPEGLYRFEVVSSAEGEELLRETAELYQRVTEVLSIGDEIVLQFAGGQQIPASLISALRQPPAA</sequence>
<dbReference type="AlphaFoldDB" id="A0A0D0NSC4"/>
<keyword evidence="9" id="KW-1185">Reference proteome</keyword>
<accession>A0A0D0NSC4</accession>
<feature type="region of interest" description="Disordered" evidence="6">
    <location>
        <begin position="1"/>
        <end position="23"/>
    </location>
</feature>
<dbReference type="InterPro" id="IPR025965">
    <property type="entry name" value="FlgD/Vpr_Ig-like"/>
</dbReference>
<dbReference type="InterPro" id="IPR005648">
    <property type="entry name" value="FlgD"/>
</dbReference>
<evidence type="ECO:0000256" key="3">
    <source>
        <dbReference type="ARBA" id="ARBA00022795"/>
    </source>
</evidence>
<dbReference type="GO" id="GO:0044781">
    <property type="term" value="P:bacterial-type flagellum organization"/>
    <property type="evidence" value="ECO:0007669"/>
    <property type="project" value="UniProtKB-UniRule"/>
</dbReference>
<comment type="caution">
    <text evidence="8">The sequence shown here is derived from an EMBL/GenBank/DDBJ whole genome shotgun (WGS) entry which is preliminary data.</text>
</comment>